<dbReference type="PANTHER" id="PTHR12215">
    <property type="entry name" value="PHOSPHOPANTETHEINE TRANSFERASE"/>
    <property type="match status" value="1"/>
</dbReference>
<dbReference type="AlphaFoldDB" id="A0A1H3Q7E0"/>
<name>A0A1H3Q7E0_9ACTN</name>
<dbReference type="EMBL" id="FNOT01000020">
    <property type="protein sequence ID" value="SDZ09452.1"/>
    <property type="molecule type" value="Genomic_DNA"/>
</dbReference>
<organism evidence="4 5">
    <name type="scientific">Geodermatophilus africanus</name>
    <dbReference type="NCBI Taxonomy" id="1137993"/>
    <lineage>
        <taxon>Bacteria</taxon>
        <taxon>Bacillati</taxon>
        <taxon>Actinomycetota</taxon>
        <taxon>Actinomycetes</taxon>
        <taxon>Geodermatophilales</taxon>
        <taxon>Geodermatophilaceae</taxon>
        <taxon>Geodermatophilus</taxon>
    </lineage>
</organism>
<protein>
    <submittedName>
        <fullName evidence="4">4'-phosphopantetheinyl transferase</fullName>
    </submittedName>
</protein>
<dbReference type="GO" id="GO:0019878">
    <property type="term" value="P:lysine biosynthetic process via aminoadipic acid"/>
    <property type="evidence" value="ECO:0007669"/>
    <property type="project" value="TreeGrafter"/>
</dbReference>
<evidence type="ECO:0000259" key="3">
    <source>
        <dbReference type="Pfam" id="PF01648"/>
    </source>
</evidence>
<keyword evidence="5" id="KW-1185">Reference proteome</keyword>
<evidence type="ECO:0000256" key="1">
    <source>
        <dbReference type="ARBA" id="ARBA00010990"/>
    </source>
</evidence>
<dbReference type="GO" id="GO:0005829">
    <property type="term" value="C:cytosol"/>
    <property type="evidence" value="ECO:0007669"/>
    <property type="project" value="TreeGrafter"/>
</dbReference>
<dbReference type="InterPro" id="IPR050559">
    <property type="entry name" value="P-Pant_transferase_sf"/>
</dbReference>
<evidence type="ECO:0000313" key="5">
    <source>
        <dbReference type="Proteomes" id="UP000198921"/>
    </source>
</evidence>
<comment type="similarity">
    <text evidence="1">Belongs to the P-Pant transferase superfamily. Gsp/Sfp/HetI/AcpT family.</text>
</comment>
<dbReference type="PANTHER" id="PTHR12215:SF10">
    <property type="entry name" value="L-AMINOADIPATE-SEMIALDEHYDE DEHYDROGENASE-PHOSPHOPANTETHEINYL TRANSFERASE"/>
    <property type="match status" value="1"/>
</dbReference>
<dbReference type="InterPro" id="IPR008278">
    <property type="entry name" value="4-PPantetheinyl_Trfase_dom"/>
</dbReference>
<dbReference type="SUPFAM" id="SSF56214">
    <property type="entry name" value="4'-phosphopantetheinyl transferase"/>
    <property type="match status" value="2"/>
</dbReference>
<evidence type="ECO:0000313" key="4">
    <source>
        <dbReference type="EMBL" id="SDZ09452.1"/>
    </source>
</evidence>
<proteinExistence type="inferred from homology"/>
<keyword evidence="2 4" id="KW-0808">Transferase</keyword>
<dbReference type="Pfam" id="PF01648">
    <property type="entry name" value="ACPS"/>
    <property type="match status" value="1"/>
</dbReference>
<dbReference type="STRING" id="1137993.SAMN05660209_04651"/>
<dbReference type="InterPro" id="IPR037143">
    <property type="entry name" value="4-PPantetheinyl_Trfase_dom_sf"/>
</dbReference>
<dbReference type="GO" id="GO:0000287">
    <property type="term" value="F:magnesium ion binding"/>
    <property type="evidence" value="ECO:0007669"/>
    <property type="project" value="InterPro"/>
</dbReference>
<evidence type="ECO:0000256" key="2">
    <source>
        <dbReference type="ARBA" id="ARBA00022679"/>
    </source>
</evidence>
<feature type="domain" description="4'-phosphopantetheinyl transferase" evidence="3">
    <location>
        <begin position="115"/>
        <end position="188"/>
    </location>
</feature>
<dbReference type="GO" id="GO:0008897">
    <property type="term" value="F:holo-[acyl-carrier-protein] synthase activity"/>
    <property type="evidence" value="ECO:0007669"/>
    <property type="project" value="InterPro"/>
</dbReference>
<dbReference type="Gene3D" id="3.90.470.20">
    <property type="entry name" value="4'-phosphopantetheinyl transferase domain"/>
    <property type="match status" value="1"/>
</dbReference>
<dbReference type="Proteomes" id="UP000198921">
    <property type="component" value="Unassembled WGS sequence"/>
</dbReference>
<accession>A0A1H3Q7E0</accession>
<sequence>MGEESLYRAPLVLLARPEDVLRVGDEHLLTPREQRRAGALRHRADRDAHVAAHLLVRHCAAALTGEPVESLVLVQECAECGSTEHGRPSIAGLPELHVSLAHTRGAVVAGADRRPIGVDVEGLRTTDVDPAVLAATLTAAETARVRSASDPPSAFLRHWVRKECLVKVGVITLDELSRVELDPTTEQDGEEGRTHGRFGSLHLVDWVDPILGAAVAAAAHRPPVVGSADTWAVRST</sequence>
<gene>
    <name evidence="4" type="ORF">SAMN05660209_04651</name>
</gene>
<dbReference type="RefSeq" id="WP_211517251.1">
    <property type="nucleotide sequence ID" value="NZ_FNOT01000020.1"/>
</dbReference>
<reference evidence="5" key="1">
    <citation type="submission" date="2016-10" db="EMBL/GenBank/DDBJ databases">
        <authorList>
            <person name="Varghese N."/>
            <person name="Submissions S."/>
        </authorList>
    </citation>
    <scope>NUCLEOTIDE SEQUENCE [LARGE SCALE GENOMIC DNA]</scope>
    <source>
        <strain evidence="5">DSM 45422</strain>
    </source>
</reference>